<reference evidence="5" key="1">
    <citation type="submission" date="2021-10" db="EMBL/GenBank/DDBJ databases">
        <title>De novo Genome Assembly of Clathrus columnatus (Basidiomycota, Fungi) Using Illumina and Nanopore Sequence Data.</title>
        <authorList>
            <person name="Ogiso-Tanaka E."/>
            <person name="Itagaki H."/>
            <person name="Hosoya T."/>
            <person name="Hosaka K."/>
        </authorList>
    </citation>
    <scope>NUCLEOTIDE SEQUENCE</scope>
    <source>
        <strain evidence="5">MO-923</strain>
    </source>
</reference>
<name>A0AAV4ZXK1_9AGAM</name>
<evidence type="ECO:0000313" key="5">
    <source>
        <dbReference type="EMBL" id="GJJ06495.1"/>
    </source>
</evidence>
<dbReference type="CDD" id="cd05233">
    <property type="entry name" value="SDR_c"/>
    <property type="match status" value="1"/>
</dbReference>
<dbReference type="PRINTS" id="PR00081">
    <property type="entry name" value="GDHRDH"/>
</dbReference>
<organism evidence="5 6">
    <name type="scientific">Clathrus columnatus</name>
    <dbReference type="NCBI Taxonomy" id="1419009"/>
    <lineage>
        <taxon>Eukaryota</taxon>
        <taxon>Fungi</taxon>
        <taxon>Dikarya</taxon>
        <taxon>Basidiomycota</taxon>
        <taxon>Agaricomycotina</taxon>
        <taxon>Agaricomycetes</taxon>
        <taxon>Phallomycetidae</taxon>
        <taxon>Phallales</taxon>
        <taxon>Clathraceae</taxon>
        <taxon>Clathrus</taxon>
    </lineage>
</organism>
<gene>
    <name evidence="5" type="ORF">Clacol_000687</name>
</gene>
<accession>A0AAV4ZXK1</accession>
<dbReference type="InterPro" id="IPR036291">
    <property type="entry name" value="NAD(P)-bd_dom_sf"/>
</dbReference>
<feature type="compositionally biased region" description="Polar residues" evidence="3">
    <location>
        <begin position="1"/>
        <end position="13"/>
    </location>
</feature>
<dbReference type="PANTHER" id="PTHR42760">
    <property type="entry name" value="SHORT-CHAIN DEHYDROGENASES/REDUCTASES FAMILY MEMBER"/>
    <property type="match status" value="1"/>
</dbReference>
<dbReference type="Proteomes" id="UP001050691">
    <property type="component" value="Unassembled WGS sequence"/>
</dbReference>
<protein>
    <recommendedName>
        <fullName evidence="4">Ketoreductase (KR) domain-containing protein</fullName>
    </recommendedName>
</protein>
<dbReference type="InterPro" id="IPR013968">
    <property type="entry name" value="PKS_KR"/>
</dbReference>
<dbReference type="GO" id="GO:0016616">
    <property type="term" value="F:oxidoreductase activity, acting on the CH-OH group of donors, NAD or NADP as acceptor"/>
    <property type="evidence" value="ECO:0007669"/>
    <property type="project" value="TreeGrafter"/>
</dbReference>
<dbReference type="Pfam" id="PF08659">
    <property type="entry name" value="KR"/>
    <property type="match status" value="1"/>
</dbReference>
<evidence type="ECO:0000256" key="3">
    <source>
        <dbReference type="SAM" id="MobiDB-lite"/>
    </source>
</evidence>
<comment type="similarity">
    <text evidence="1">Belongs to the short-chain dehydrogenases/reductases (SDR) family.</text>
</comment>
<evidence type="ECO:0000313" key="6">
    <source>
        <dbReference type="Proteomes" id="UP001050691"/>
    </source>
</evidence>
<proteinExistence type="inferred from homology"/>
<feature type="region of interest" description="Disordered" evidence="3">
    <location>
        <begin position="1"/>
        <end position="21"/>
    </location>
</feature>
<sequence length="344" mass="38139">MTSALARRLQTTRPIGPPNADPLVKTLHHDVYPAISPTGDLANSAKGMSILITGATGGIGNAAALAFALAGAEKIVLTSRTQSTLNDIEKKIFKTVGKGNVNVITVAADITNKTDVERLFDEAGDIDGEYPDDLKCRYGSSAFPLVLINNAGTVEKILPIHESDPDEWWKVQEVVRFPPMPLVNIKGTYLPTREFLKRNLDRTQLTVINTSSFASMFTRPGHSSYQPTKSQINRFTEFIHFEYLEYNVRAFAYHPGAIWTALTDYGMPKHVATLMVDTPELAGGFLLWLVTQTETTDFLRGRYVASNWDINELIAMKEDIVKKGLLWTRVVGQEQKVELGPVAW</sequence>
<feature type="domain" description="Ketoreductase (KR)" evidence="4">
    <location>
        <begin position="50"/>
        <end position="123"/>
    </location>
</feature>
<dbReference type="SUPFAM" id="SSF51735">
    <property type="entry name" value="NAD(P)-binding Rossmann-fold domains"/>
    <property type="match status" value="1"/>
</dbReference>
<keyword evidence="2" id="KW-0560">Oxidoreductase</keyword>
<dbReference type="Gene3D" id="3.40.50.720">
    <property type="entry name" value="NAD(P)-binding Rossmann-like Domain"/>
    <property type="match status" value="1"/>
</dbReference>
<evidence type="ECO:0000259" key="4">
    <source>
        <dbReference type="Pfam" id="PF08659"/>
    </source>
</evidence>
<dbReference type="Pfam" id="PF00106">
    <property type="entry name" value="adh_short"/>
    <property type="match status" value="1"/>
</dbReference>
<dbReference type="InterPro" id="IPR002347">
    <property type="entry name" value="SDR_fam"/>
</dbReference>
<dbReference type="EMBL" id="BPWL01000001">
    <property type="protein sequence ID" value="GJJ06495.1"/>
    <property type="molecule type" value="Genomic_DNA"/>
</dbReference>
<keyword evidence="6" id="KW-1185">Reference proteome</keyword>
<comment type="caution">
    <text evidence="5">The sequence shown here is derived from an EMBL/GenBank/DDBJ whole genome shotgun (WGS) entry which is preliminary data.</text>
</comment>
<evidence type="ECO:0000256" key="2">
    <source>
        <dbReference type="ARBA" id="ARBA00023002"/>
    </source>
</evidence>
<dbReference type="PANTHER" id="PTHR42760:SF37">
    <property type="entry name" value="CLAVALDEHYDE DEHYDROGENASE"/>
    <property type="match status" value="1"/>
</dbReference>
<evidence type="ECO:0000256" key="1">
    <source>
        <dbReference type="ARBA" id="ARBA00006484"/>
    </source>
</evidence>
<dbReference type="AlphaFoldDB" id="A0AAV4ZXK1"/>